<dbReference type="Gene3D" id="2.40.128.130">
    <property type="entry name" value="Autotransporter beta-domain"/>
    <property type="match status" value="1"/>
</dbReference>
<dbReference type="InterPro" id="IPR005546">
    <property type="entry name" value="Autotransporte_beta"/>
</dbReference>
<dbReference type="SUPFAM" id="SSF103515">
    <property type="entry name" value="Autotransporter"/>
    <property type="match status" value="1"/>
</dbReference>
<feature type="domain" description="Autotransporter" evidence="2">
    <location>
        <begin position="651"/>
        <end position="927"/>
    </location>
</feature>
<feature type="chain" id="PRO_5045738542" evidence="1">
    <location>
        <begin position="33"/>
        <end position="927"/>
    </location>
</feature>
<dbReference type="InterPro" id="IPR006315">
    <property type="entry name" value="OM_autotransptr_brl_dom"/>
</dbReference>
<dbReference type="InterPro" id="IPR011050">
    <property type="entry name" value="Pectin_lyase_fold/virulence"/>
</dbReference>
<accession>A0ABY1IEX4</accession>
<gene>
    <name evidence="3" type="ORF">SAMN02745911_1600</name>
</gene>
<organism evidence="3 4">
    <name type="scientific">Aureimonas altamirensis DSM 21988</name>
    <dbReference type="NCBI Taxonomy" id="1121026"/>
    <lineage>
        <taxon>Bacteria</taxon>
        <taxon>Pseudomonadati</taxon>
        <taxon>Pseudomonadota</taxon>
        <taxon>Alphaproteobacteria</taxon>
        <taxon>Hyphomicrobiales</taxon>
        <taxon>Aurantimonadaceae</taxon>
        <taxon>Aureimonas</taxon>
    </lineage>
</organism>
<sequence>MIGNILRCGRRGLAQSASLMVIGLCAAGAAQAQQATEPLRVIGTEEAFSGTIDVTTSGASAYGAFADRGGLITLTDGTITTSGQRGYGILAGRGSTITSAATIVTTGTSAHGVQSGLGTTNGTGGQDGSSVVLTGASIRTSGAQAYGLHAIDGGAISGQATIATDGILGFGAFAESDSSIALSDSSIETRGAFAFGLIANNDAATAAGVLSASNVAVFTSGESAAGAVAGDGGTILIDGGSIRTAGEGATALAILDSGTIVVNGATLAAGNAATIGVVAGKGQASVTLGAGTVATENNGTLMQVERDVAGAVGVVTLNLDAGSTSAGDIVDDGTKTSGQTIVNLRENARWTGILRGVDAFNTAAGGEVNFTERAVVNGDLNSNGSAVAFSSAGGVIAGNVGLQGSARTTGGSIETPIEVQGDVAVGPQSIMGGNWSIAGSLASAGTITPGNSIGVVTIGGDLTLAQGHIYEVEIDATGASDLVAVGGTATLAGSVAVSPLGGYLVGTPYTILTSGSLGGTRFDAVSFTESYAFVSALLSYDATSVDLTFQRNGIAYASVAEGDNQRAVANALESLPINGTLGRTIAFGTVDAARTAFSGLSGEVHASVRTGLIEDSRLIRDAATDRIRAAFAGPSSVSSTSGPWESAQPTGTALEPAAWGRVFGSWGTTDANGTSGKLDRDTGGFVAGIDGFVTDDVRLGILAGYSRSSFDVDALSSSADVDSYHLGLYGGTQLHGFGLRGGIAYTWHEVEASRAVAFGGFADALSADYDAGTVQLFGEAGYAMQAGNVAFEPFAGIAYVNLDVDGFGETGGAAALSGGGGSTETTFSTLGLRASTDVVLGSQTVTLDGMLGWRHAFDDRTPVSTFAFAQGLPFSVAGAPIASDSAVVEIGLGMNLSPDASLNVSYGGQFGDGGEDHSARATFSYRF</sequence>
<dbReference type="NCBIfam" id="TIGR01414">
    <property type="entry name" value="autotrans_barl"/>
    <property type="match status" value="1"/>
</dbReference>
<evidence type="ECO:0000256" key="1">
    <source>
        <dbReference type="SAM" id="SignalP"/>
    </source>
</evidence>
<dbReference type="RefSeq" id="WP_082646875.1">
    <property type="nucleotide sequence ID" value="NZ_FQZC01000002.1"/>
</dbReference>
<dbReference type="Pfam" id="PF03797">
    <property type="entry name" value="Autotransporter"/>
    <property type="match status" value="1"/>
</dbReference>
<evidence type="ECO:0000313" key="4">
    <source>
        <dbReference type="Proteomes" id="UP000184290"/>
    </source>
</evidence>
<dbReference type="InterPro" id="IPR036709">
    <property type="entry name" value="Autotransporte_beta_dom_sf"/>
</dbReference>
<comment type="caution">
    <text evidence="3">The sequence shown here is derived from an EMBL/GenBank/DDBJ whole genome shotgun (WGS) entry which is preliminary data.</text>
</comment>
<dbReference type="SMART" id="SM00869">
    <property type="entry name" value="Autotransporter"/>
    <property type="match status" value="1"/>
</dbReference>
<protein>
    <submittedName>
        <fullName evidence="3">Outer membrane autotransporter barrel domain-containing protein</fullName>
    </submittedName>
</protein>
<dbReference type="EMBL" id="FQZC01000002">
    <property type="protein sequence ID" value="SHJ07637.1"/>
    <property type="molecule type" value="Genomic_DNA"/>
</dbReference>
<dbReference type="Gene3D" id="2.160.20.20">
    <property type="match status" value="1"/>
</dbReference>
<feature type="signal peptide" evidence="1">
    <location>
        <begin position="1"/>
        <end position="32"/>
    </location>
</feature>
<name>A0ABY1IEX4_9HYPH</name>
<keyword evidence="4" id="KW-1185">Reference proteome</keyword>
<evidence type="ECO:0000313" key="3">
    <source>
        <dbReference type="EMBL" id="SHJ07637.1"/>
    </source>
</evidence>
<dbReference type="SUPFAM" id="SSF51126">
    <property type="entry name" value="Pectin lyase-like"/>
    <property type="match status" value="1"/>
</dbReference>
<reference evidence="3 4" key="1">
    <citation type="submission" date="2016-11" db="EMBL/GenBank/DDBJ databases">
        <authorList>
            <person name="Varghese N."/>
            <person name="Submissions S."/>
        </authorList>
    </citation>
    <scope>NUCLEOTIDE SEQUENCE [LARGE SCALE GENOMIC DNA]</scope>
    <source>
        <strain evidence="3 4">DSM 21988</strain>
    </source>
</reference>
<evidence type="ECO:0000259" key="2">
    <source>
        <dbReference type="PROSITE" id="PS51208"/>
    </source>
</evidence>
<keyword evidence="1" id="KW-0732">Signal</keyword>
<proteinExistence type="predicted"/>
<dbReference type="InterPro" id="IPR012332">
    <property type="entry name" value="Autotransporter_pectin_lyase_C"/>
</dbReference>
<dbReference type="PROSITE" id="PS51208">
    <property type="entry name" value="AUTOTRANSPORTER"/>
    <property type="match status" value="1"/>
</dbReference>
<dbReference type="Proteomes" id="UP000184290">
    <property type="component" value="Unassembled WGS sequence"/>
</dbReference>